<dbReference type="STRING" id="571298.SAMN04488026_10761"/>
<gene>
    <name evidence="2" type="ORF">SAMN04488026_10761</name>
</gene>
<dbReference type="RefSeq" id="WP_093163098.1">
    <property type="nucleotide sequence ID" value="NZ_FNEK01000076.1"/>
</dbReference>
<protein>
    <submittedName>
        <fullName evidence="2">Uncharacterized protein</fullName>
    </submittedName>
</protein>
<dbReference type="Proteomes" id="UP000199382">
    <property type="component" value="Unassembled WGS sequence"/>
</dbReference>
<name>A0A1G9IRR6_9RHOB</name>
<dbReference type="AlphaFoldDB" id="A0A1G9IRR6"/>
<reference evidence="2 3" key="1">
    <citation type="submission" date="2016-10" db="EMBL/GenBank/DDBJ databases">
        <authorList>
            <person name="de Groot N.N."/>
        </authorList>
    </citation>
    <scope>NUCLEOTIDE SEQUENCE [LARGE SCALE GENOMIC DNA]</scope>
    <source>
        <strain evidence="2 3">DSM 25294</strain>
    </source>
</reference>
<evidence type="ECO:0000313" key="2">
    <source>
        <dbReference type="EMBL" id="SDL27673.1"/>
    </source>
</evidence>
<accession>A0A1G9IRR6</accession>
<sequence length="125" mass="14122">MIPLIALLALAGCATPRESCLSTAQRELATIDKLIAETQANLARGYALQREYYTTSRVTMCAGSRRNSLAWNYCTVPETRVREEPVAIDRATEERKLRELKQTRKQAEAEAQQKIAYCEAKFPLK</sequence>
<organism evidence="2 3">
    <name type="scientific">Aliiruegeria lutimaris</name>
    <dbReference type="NCBI Taxonomy" id="571298"/>
    <lineage>
        <taxon>Bacteria</taxon>
        <taxon>Pseudomonadati</taxon>
        <taxon>Pseudomonadota</taxon>
        <taxon>Alphaproteobacteria</taxon>
        <taxon>Rhodobacterales</taxon>
        <taxon>Roseobacteraceae</taxon>
        <taxon>Aliiruegeria</taxon>
    </lineage>
</organism>
<keyword evidence="1" id="KW-0175">Coiled coil</keyword>
<dbReference type="EMBL" id="FNEK01000076">
    <property type="protein sequence ID" value="SDL27673.1"/>
    <property type="molecule type" value="Genomic_DNA"/>
</dbReference>
<proteinExistence type="predicted"/>
<evidence type="ECO:0000256" key="1">
    <source>
        <dbReference type="SAM" id="Coils"/>
    </source>
</evidence>
<keyword evidence="3" id="KW-1185">Reference proteome</keyword>
<evidence type="ECO:0000313" key="3">
    <source>
        <dbReference type="Proteomes" id="UP000199382"/>
    </source>
</evidence>
<dbReference type="OrthoDB" id="7875456at2"/>
<feature type="coiled-coil region" evidence="1">
    <location>
        <begin position="90"/>
        <end position="117"/>
    </location>
</feature>